<dbReference type="InterPro" id="IPR036236">
    <property type="entry name" value="Znf_C2H2_sf"/>
</dbReference>
<evidence type="ECO:0000256" key="3">
    <source>
        <dbReference type="ARBA" id="ARBA00022771"/>
    </source>
</evidence>
<keyword evidence="3 5" id="KW-0863">Zinc-finger</keyword>
<dbReference type="SMART" id="SM00355">
    <property type="entry name" value="ZnF_C2H2"/>
    <property type="match status" value="3"/>
</dbReference>
<evidence type="ECO:0000256" key="4">
    <source>
        <dbReference type="ARBA" id="ARBA00022833"/>
    </source>
</evidence>
<keyword evidence="8" id="KW-1185">Reference proteome</keyword>
<dbReference type="GO" id="GO:0008270">
    <property type="term" value="F:zinc ion binding"/>
    <property type="evidence" value="ECO:0007669"/>
    <property type="project" value="UniProtKB-KW"/>
</dbReference>
<evidence type="ECO:0000256" key="2">
    <source>
        <dbReference type="ARBA" id="ARBA00022737"/>
    </source>
</evidence>
<dbReference type="OrthoDB" id="6508643at2759"/>
<evidence type="ECO:0000313" key="9">
    <source>
        <dbReference type="RefSeq" id="XP_034234997.1"/>
    </source>
</evidence>
<dbReference type="InParanoid" id="A0A6P8YLW5"/>
<dbReference type="Gene3D" id="3.30.160.60">
    <property type="entry name" value="Classic Zinc Finger"/>
    <property type="match status" value="2"/>
</dbReference>
<name>A0A6P8YLW5_THRPL</name>
<organism evidence="9">
    <name type="scientific">Thrips palmi</name>
    <name type="common">Melon thrips</name>
    <dbReference type="NCBI Taxonomy" id="161013"/>
    <lineage>
        <taxon>Eukaryota</taxon>
        <taxon>Metazoa</taxon>
        <taxon>Ecdysozoa</taxon>
        <taxon>Arthropoda</taxon>
        <taxon>Hexapoda</taxon>
        <taxon>Insecta</taxon>
        <taxon>Pterygota</taxon>
        <taxon>Neoptera</taxon>
        <taxon>Paraneoptera</taxon>
        <taxon>Thysanoptera</taxon>
        <taxon>Terebrantia</taxon>
        <taxon>Thripoidea</taxon>
        <taxon>Thripidae</taxon>
        <taxon>Thrips</taxon>
    </lineage>
</organism>
<feature type="region of interest" description="Disordered" evidence="6">
    <location>
        <begin position="1"/>
        <end position="25"/>
    </location>
</feature>
<dbReference type="PROSITE" id="PS50157">
    <property type="entry name" value="ZINC_FINGER_C2H2_2"/>
    <property type="match status" value="2"/>
</dbReference>
<dbReference type="FunFam" id="3.30.160.60:FF:000100">
    <property type="entry name" value="Zinc finger 45-like"/>
    <property type="match status" value="1"/>
</dbReference>
<dbReference type="PROSITE" id="PS00028">
    <property type="entry name" value="ZINC_FINGER_C2H2_1"/>
    <property type="match status" value="2"/>
</dbReference>
<dbReference type="AlphaFoldDB" id="A0A6P8YLW5"/>
<dbReference type="Proteomes" id="UP000515158">
    <property type="component" value="Unplaced"/>
</dbReference>
<sequence length="167" mass="19712">MDEIRRAGGVRRYTQPPLEPAKPGEQIARKIKSAFPEPSNDFLGKPNVRPYYCEECDRSFLCQSSVDRHLWYHLRRKVGMWKQPTPPGENFECGECGAEFRLQDTFVEHVATHLSFLCPCRMAYSNKLGLERHTLASHAHRNAHDFQRRERRDKVWEERERPQDDDE</sequence>
<keyword evidence="4" id="KW-0862">Zinc</keyword>
<feature type="domain" description="C2H2-type" evidence="7">
    <location>
        <begin position="51"/>
        <end position="78"/>
    </location>
</feature>
<dbReference type="SUPFAM" id="SSF57667">
    <property type="entry name" value="beta-beta-alpha zinc fingers"/>
    <property type="match status" value="1"/>
</dbReference>
<keyword evidence="1" id="KW-0479">Metal-binding</keyword>
<dbReference type="KEGG" id="tpal:117641619"/>
<feature type="domain" description="C2H2-type" evidence="7">
    <location>
        <begin position="91"/>
        <end position="113"/>
    </location>
</feature>
<evidence type="ECO:0000256" key="6">
    <source>
        <dbReference type="SAM" id="MobiDB-lite"/>
    </source>
</evidence>
<protein>
    <submittedName>
        <fullName evidence="9">Zinc finger protein 555-like</fullName>
    </submittedName>
</protein>
<evidence type="ECO:0000256" key="5">
    <source>
        <dbReference type="PROSITE-ProRule" id="PRU00042"/>
    </source>
</evidence>
<reference evidence="9" key="1">
    <citation type="submission" date="2025-08" db="UniProtKB">
        <authorList>
            <consortium name="RefSeq"/>
        </authorList>
    </citation>
    <scope>IDENTIFICATION</scope>
    <source>
        <tissue evidence="9">Total insect</tissue>
    </source>
</reference>
<gene>
    <name evidence="9" type="primary">LOC117641619</name>
</gene>
<keyword evidence="2" id="KW-0677">Repeat</keyword>
<evidence type="ECO:0000259" key="7">
    <source>
        <dbReference type="PROSITE" id="PS50157"/>
    </source>
</evidence>
<proteinExistence type="predicted"/>
<dbReference type="RefSeq" id="XP_034234997.1">
    <property type="nucleotide sequence ID" value="XM_034379106.1"/>
</dbReference>
<dbReference type="InterPro" id="IPR013087">
    <property type="entry name" value="Znf_C2H2_type"/>
</dbReference>
<accession>A0A6P8YLW5</accession>
<evidence type="ECO:0000256" key="1">
    <source>
        <dbReference type="ARBA" id="ARBA00022723"/>
    </source>
</evidence>
<dbReference type="GeneID" id="117641619"/>
<evidence type="ECO:0000313" key="8">
    <source>
        <dbReference type="Proteomes" id="UP000515158"/>
    </source>
</evidence>